<feature type="short sequence motif" description="'KMSKS' region" evidence="7">
    <location>
        <begin position="229"/>
        <end position="233"/>
    </location>
</feature>
<comment type="caution">
    <text evidence="10">The sequence shown here is derived from an EMBL/GenBank/DDBJ whole genome shotgun (WGS) entry which is preliminary data.</text>
</comment>
<dbReference type="NCBIfam" id="TIGR03838">
    <property type="entry name" value="queuosine_YadB"/>
    <property type="match status" value="1"/>
</dbReference>
<dbReference type="STRING" id="1656094.BFC18_15355"/>
<feature type="binding site" evidence="7">
    <location>
        <begin position="10"/>
        <end position="14"/>
    </location>
    <ligand>
        <name>L-glutamate</name>
        <dbReference type="ChEBI" id="CHEBI:29985"/>
    </ligand>
</feature>
<keyword evidence="11" id="KW-1185">Reference proteome</keyword>
<dbReference type="EMBL" id="MDHN01000032">
    <property type="protein sequence ID" value="OFC69957.1"/>
    <property type="molecule type" value="Genomic_DNA"/>
</dbReference>
<evidence type="ECO:0000256" key="5">
    <source>
        <dbReference type="ARBA" id="ARBA00022840"/>
    </source>
</evidence>
<protein>
    <recommendedName>
        <fullName evidence="7">Glutamyl-Q tRNA(Asp) synthetase</fullName>
        <shortName evidence="7">Glu-Q-RSs</shortName>
        <ecNumber evidence="7">6.1.1.-</ecNumber>
    </recommendedName>
</protein>
<dbReference type="GO" id="GO:0005829">
    <property type="term" value="C:cytosol"/>
    <property type="evidence" value="ECO:0007669"/>
    <property type="project" value="TreeGrafter"/>
</dbReference>
<feature type="binding site" evidence="7">
    <location>
        <position position="116"/>
    </location>
    <ligand>
        <name>Zn(2+)</name>
        <dbReference type="ChEBI" id="CHEBI:29105"/>
    </ligand>
</feature>
<keyword evidence="8" id="KW-0648">Protein biosynthesis</keyword>
<evidence type="ECO:0000256" key="1">
    <source>
        <dbReference type="ARBA" id="ARBA00022598"/>
    </source>
</evidence>
<feature type="binding site" evidence="7">
    <location>
        <position position="191"/>
    </location>
    <ligand>
        <name>L-glutamate</name>
        <dbReference type="ChEBI" id="CHEBI:29985"/>
    </ligand>
</feature>
<dbReference type="HAMAP" id="MF_01428">
    <property type="entry name" value="Glu_Q_tRNA_synth"/>
    <property type="match status" value="1"/>
</dbReference>
<evidence type="ECO:0000313" key="11">
    <source>
        <dbReference type="Proteomes" id="UP000175691"/>
    </source>
</evidence>
<evidence type="ECO:0000256" key="8">
    <source>
        <dbReference type="RuleBase" id="RU363037"/>
    </source>
</evidence>
<comment type="similarity">
    <text evidence="7">Belongs to the class-I aminoacyl-tRNA synthetase family. GluQ subfamily.</text>
</comment>
<dbReference type="Pfam" id="PF00749">
    <property type="entry name" value="tRNA-synt_1c"/>
    <property type="match status" value="1"/>
</dbReference>
<dbReference type="OrthoDB" id="9807503at2"/>
<accession>A0A1E7Z8Z5</accession>
<feature type="binding site" evidence="7">
    <location>
        <position position="120"/>
    </location>
    <ligand>
        <name>Zn(2+)</name>
        <dbReference type="ChEBI" id="CHEBI:29105"/>
    </ligand>
</feature>
<sequence>MTGSSLYIGRFAPSPSGPLHFGSLVAALASFLDARANHGKWLLRMEDIDEPRCITGADQLILKTLEAHGLTWDGEVIYQSQQHARYQAVVDKLVAQGMAYYCTCTRKKIKETGGIYQGTCRHSQHSSEGAAIRLKLDMPVNQFHDRILGDITVTDEHALEDTVLKRRDGLFSYNLVVVLDDIFQGVTDIVRGSDLLTTTATHLSLYALLNEVPPRYAHIPVASVAEGRKLSKQNHATALDNAHAVENLHRALAFLGLPVPNDLLNESVNGVLQWAIEHWNCDKLPRQREIIVAATESTYHTTF</sequence>
<dbReference type="InterPro" id="IPR049940">
    <property type="entry name" value="GluQ/Sye"/>
</dbReference>
<keyword evidence="4 7" id="KW-0862">Zinc</keyword>
<dbReference type="PANTHER" id="PTHR43311">
    <property type="entry name" value="GLUTAMATE--TRNA LIGASE"/>
    <property type="match status" value="1"/>
</dbReference>
<feature type="domain" description="Glutamyl/glutaminyl-tRNA synthetase class Ib catalytic" evidence="9">
    <location>
        <begin position="10"/>
        <end position="241"/>
    </location>
</feature>
<dbReference type="EC" id="6.1.1.-" evidence="7"/>
<dbReference type="Proteomes" id="UP000175691">
    <property type="component" value="Unassembled WGS sequence"/>
</dbReference>
<dbReference type="InterPro" id="IPR020058">
    <property type="entry name" value="Glu/Gln-tRNA-synth_Ib_cat-dom"/>
</dbReference>
<dbReference type="FunFam" id="3.40.50.620:FF:000093">
    <property type="entry name" value="Glutamyl-Q tRNA(Asp) synthetase"/>
    <property type="match status" value="1"/>
</dbReference>
<name>A0A1E7Z8Z5_9ALTE</name>
<evidence type="ECO:0000256" key="4">
    <source>
        <dbReference type="ARBA" id="ARBA00022833"/>
    </source>
</evidence>
<evidence type="ECO:0000256" key="2">
    <source>
        <dbReference type="ARBA" id="ARBA00022723"/>
    </source>
</evidence>
<dbReference type="InterPro" id="IPR014729">
    <property type="entry name" value="Rossmann-like_a/b/a_fold"/>
</dbReference>
<dbReference type="PRINTS" id="PR00987">
    <property type="entry name" value="TRNASYNTHGLU"/>
</dbReference>
<proteinExistence type="inferred from homology"/>
<evidence type="ECO:0000259" key="9">
    <source>
        <dbReference type="Pfam" id="PF00749"/>
    </source>
</evidence>
<dbReference type="GO" id="GO:0004818">
    <property type="term" value="F:glutamate-tRNA ligase activity"/>
    <property type="evidence" value="ECO:0007669"/>
    <property type="project" value="TreeGrafter"/>
</dbReference>
<comment type="function">
    <text evidence="7">Catalyzes the tRNA-independent activation of glutamate in presence of ATP and the subsequent transfer of glutamate onto a tRNA(Asp). Glutamate is transferred on the 2-amino-5-(4,5-dihydroxy-2-cyclopenten-1-yl) moiety of the queuosine in the wobble position of the QUC anticodon.</text>
</comment>
<keyword evidence="5 7" id="KW-0067">ATP-binding</keyword>
<keyword evidence="3 7" id="KW-0547">Nucleotide-binding</keyword>
<dbReference type="SUPFAM" id="SSF52374">
    <property type="entry name" value="Nucleotidylyl transferase"/>
    <property type="match status" value="1"/>
</dbReference>
<keyword evidence="2 7" id="KW-0479">Metal-binding</keyword>
<dbReference type="PANTHER" id="PTHR43311:SF1">
    <property type="entry name" value="GLUTAMYL-Q TRNA(ASP) SYNTHETASE"/>
    <property type="match status" value="1"/>
</dbReference>
<dbReference type="AlphaFoldDB" id="A0A1E7Z8Z5"/>
<dbReference type="GO" id="GO:0006424">
    <property type="term" value="P:glutamyl-tRNA aminoacylation"/>
    <property type="evidence" value="ECO:0007669"/>
    <property type="project" value="InterPro"/>
</dbReference>
<dbReference type="RefSeq" id="WP_070126205.1">
    <property type="nucleotide sequence ID" value="NZ_MDHN01000032.1"/>
</dbReference>
<organism evidence="10 11">
    <name type="scientific">Alteromonas confluentis</name>
    <dbReference type="NCBI Taxonomy" id="1656094"/>
    <lineage>
        <taxon>Bacteria</taxon>
        <taxon>Pseudomonadati</taxon>
        <taxon>Pseudomonadota</taxon>
        <taxon>Gammaproteobacteria</taxon>
        <taxon>Alteromonadales</taxon>
        <taxon>Alteromonadaceae</taxon>
        <taxon>Alteromonas/Salinimonas group</taxon>
        <taxon>Alteromonas</taxon>
    </lineage>
</organism>
<evidence type="ECO:0000256" key="3">
    <source>
        <dbReference type="ARBA" id="ARBA00022741"/>
    </source>
</evidence>
<feature type="short sequence motif" description="'HIGH' region" evidence="7">
    <location>
        <begin position="13"/>
        <end position="23"/>
    </location>
</feature>
<feature type="binding site" evidence="7">
    <location>
        <position position="104"/>
    </location>
    <ligand>
        <name>Zn(2+)</name>
        <dbReference type="ChEBI" id="CHEBI:29105"/>
    </ligand>
</feature>
<dbReference type="GO" id="GO:0008270">
    <property type="term" value="F:zinc ion binding"/>
    <property type="evidence" value="ECO:0007669"/>
    <property type="project" value="UniProtKB-UniRule"/>
</dbReference>
<feature type="binding site" evidence="7">
    <location>
        <position position="102"/>
    </location>
    <ligand>
        <name>Zn(2+)</name>
        <dbReference type="ChEBI" id="CHEBI:29105"/>
    </ligand>
</feature>
<reference evidence="10 11" key="1">
    <citation type="submission" date="2016-08" db="EMBL/GenBank/DDBJ databases">
        <authorList>
            <person name="Seilhamer J.J."/>
        </authorList>
    </citation>
    <scope>NUCLEOTIDE SEQUENCE [LARGE SCALE GENOMIC DNA]</scope>
    <source>
        <strain evidence="10 11">KCTC 42603</strain>
    </source>
</reference>
<dbReference type="Gene3D" id="3.40.50.620">
    <property type="entry name" value="HUPs"/>
    <property type="match status" value="1"/>
</dbReference>
<evidence type="ECO:0000256" key="7">
    <source>
        <dbReference type="HAMAP-Rule" id="MF_01428"/>
    </source>
</evidence>
<evidence type="ECO:0000256" key="6">
    <source>
        <dbReference type="ARBA" id="ARBA00023146"/>
    </source>
</evidence>
<keyword evidence="6 7" id="KW-0030">Aminoacyl-tRNA synthetase</keyword>
<dbReference type="NCBIfam" id="NF004314">
    <property type="entry name" value="PRK05710.1-3"/>
    <property type="match status" value="1"/>
</dbReference>
<feature type="binding site" evidence="7">
    <location>
        <position position="232"/>
    </location>
    <ligand>
        <name>ATP</name>
        <dbReference type="ChEBI" id="CHEBI:30616"/>
    </ligand>
</feature>
<dbReference type="InterPro" id="IPR000924">
    <property type="entry name" value="Glu/Gln-tRNA-synth"/>
</dbReference>
<dbReference type="InterPro" id="IPR022380">
    <property type="entry name" value="Glu-Q_tRNA(Asp)_Synthase"/>
</dbReference>
<evidence type="ECO:0000313" key="10">
    <source>
        <dbReference type="EMBL" id="OFC69957.1"/>
    </source>
</evidence>
<gene>
    <name evidence="7" type="primary">gluQ</name>
    <name evidence="10" type="ORF">BFC18_15355</name>
</gene>
<feature type="binding site" evidence="7">
    <location>
        <position position="173"/>
    </location>
    <ligand>
        <name>L-glutamate</name>
        <dbReference type="ChEBI" id="CHEBI:29985"/>
    </ligand>
</feature>
<dbReference type="GO" id="GO:0006400">
    <property type="term" value="P:tRNA modification"/>
    <property type="evidence" value="ECO:0007669"/>
    <property type="project" value="InterPro"/>
</dbReference>
<keyword evidence="1 7" id="KW-0436">Ligase</keyword>
<dbReference type="GO" id="GO:0005524">
    <property type="term" value="F:ATP binding"/>
    <property type="evidence" value="ECO:0007669"/>
    <property type="project" value="UniProtKB-KW"/>
</dbReference>
<comment type="cofactor">
    <cofactor evidence="7">
        <name>Zn(2+)</name>
        <dbReference type="ChEBI" id="CHEBI:29105"/>
    </cofactor>
    <text evidence="7">Binds 1 zinc ion per subunit.</text>
</comment>
<feature type="binding site" evidence="7">
    <location>
        <position position="46"/>
    </location>
    <ligand>
        <name>L-glutamate</name>
        <dbReference type="ChEBI" id="CHEBI:29985"/>
    </ligand>
</feature>